<organism evidence="2 3">
    <name type="scientific">Colletotrichum kahawae</name>
    <name type="common">Coffee berry disease fungus</name>
    <dbReference type="NCBI Taxonomy" id="34407"/>
    <lineage>
        <taxon>Eukaryota</taxon>
        <taxon>Fungi</taxon>
        <taxon>Dikarya</taxon>
        <taxon>Ascomycota</taxon>
        <taxon>Pezizomycotina</taxon>
        <taxon>Sordariomycetes</taxon>
        <taxon>Hypocreomycetidae</taxon>
        <taxon>Glomerellales</taxon>
        <taxon>Glomerellaceae</taxon>
        <taxon>Colletotrichum</taxon>
        <taxon>Colletotrichum gloeosporioides species complex</taxon>
    </lineage>
</organism>
<name>A0AAD9Y8E7_COLKA</name>
<evidence type="ECO:0000313" key="2">
    <source>
        <dbReference type="EMBL" id="KAK2743187.1"/>
    </source>
</evidence>
<evidence type="ECO:0000256" key="1">
    <source>
        <dbReference type="SAM" id="SignalP"/>
    </source>
</evidence>
<accession>A0AAD9Y8E7</accession>
<protein>
    <recommendedName>
        <fullName evidence="4">Secreted protein</fullName>
    </recommendedName>
</protein>
<evidence type="ECO:0008006" key="4">
    <source>
        <dbReference type="Google" id="ProtNLM"/>
    </source>
</evidence>
<dbReference type="Proteomes" id="UP001281614">
    <property type="component" value="Unassembled WGS sequence"/>
</dbReference>
<comment type="caution">
    <text evidence="2">The sequence shown here is derived from an EMBL/GenBank/DDBJ whole genome shotgun (WGS) entry which is preliminary data.</text>
</comment>
<sequence length="88" mass="9218">MFVCLWLTAVSQRPGGGDGGGVQVSTLLYETTVGLQDAKCRCRETGAGAAGPFALAEPPPIVPTASIFLNVVHHFVFLMSLFAAIPLE</sequence>
<keyword evidence="3" id="KW-1185">Reference proteome</keyword>
<keyword evidence="1" id="KW-0732">Signal</keyword>
<evidence type="ECO:0000313" key="3">
    <source>
        <dbReference type="Proteomes" id="UP001281614"/>
    </source>
</evidence>
<reference evidence="2" key="1">
    <citation type="submission" date="2023-02" db="EMBL/GenBank/DDBJ databases">
        <title>Colletotrichum kahawae CIFC_Que2 genome sequencing and assembly.</title>
        <authorList>
            <person name="Baroncelli R."/>
        </authorList>
    </citation>
    <scope>NUCLEOTIDE SEQUENCE</scope>
    <source>
        <strain evidence="2">CIFC_Que2</strain>
    </source>
</reference>
<dbReference type="AlphaFoldDB" id="A0AAD9Y8E7"/>
<proteinExistence type="predicted"/>
<dbReference type="EMBL" id="VYYT01000322">
    <property type="protein sequence ID" value="KAK2743187.1"/>
    <property type="molecule type" value="Genomic_DNA"/>
</dbReference>
<feature type="signal peptide" evidence="1">
    <location>
        <begin position="1"/>
        <end position="19"/>
    </location>
</feature>
<feature type="chain" id="PRO_5042104537" description="Secreted protein" evidence="1">
    <location>
        <begin position="20"/>
        <end position="88"/>
    </location>
</feature>
<gene>
    <name evidence="2" type="ORF">CKAH01_06897</name>
</gene>